<proteinExistence type="predicted"/>
<evidence type="ECO:0000256" key="2">
    <source>
        <dbReference type="SAM" id="MobiDB-lite"/>
    </source>
</evidence>
<gene>
    <name evidence="3" type="ORF">Athai_32050</name>
</gene>
<keyword evidence="4" id="KW-1185">Reference proteome</keyword>
<dbReference type="KEGG" id="atl:Athai_32050"/>
<dbReference type="EMBL" id="AP023355">
    <property type="protein sequence ID" value="BCJ35702.1"/>
    <property type="molecule type" value="Genomic_DNA"/>
</dbReference>
<keyword evidence="1" id="KW-0175">Coiled coil</keyword>
<feature type="coiled-coil region" evidence="1">
    <location>
        <begin position="33"/>
        <end position="70"/>
    </location>
</feature>
<protein>
    <submittedName>
        <fullName evidence="3">Uncharacterized protein</fullName>
    </submittedName>
</protein>
<feature type="compositionally biased region" description="Basic and acidic residues" evidence="2">
    <location>
        <begin position="204"/>
        <end position="228"/>
    </location>
</feature>
<feature type="region of interest" description="Disordered" evidence="2">
    <location>
        <begin position="160"/>
        <end position="228"/>
    </location>
</feature>
<evidence type="ECO:0000313" key="4">
    <source>
        <dbReference type="Proteomes" id="UP000611640"/>
    </source>
</evidence>
<organism evidence="3 4">
    <name type="scientific">Actinocatenispora thailandica</name>
    <dbReference type="NCBI Taxonomy" id="227318"/>
    <lineage>
        <taxon>Bacteria</taxon>
        <taxon>Bacillati</taxon>
        <taxon>Actinomycetota</taxon>
        <taxon>Actinomycetes</taxon>
        <taxon>Micromonosporales</taxon>
        <taxon>Micromonosporaceae</taxon>
        <taxon>Actinocatenispora</taxon>
    </lineage>
</organism>
<reference evidence="3 4" key="1">
    <citation type="submission" date="2020-08" db="EMBL/GenBank/DDBJ databases">
        <title>Whole genome shotgun sequence of Actinocatenispora thailandica NBRC 105041.</title>
        <authorList>
            <person name="Komaki H."/>
            <person name="Tamura T."/>
        </authorList>
    </citation>
    <scope>NUCLEOTIDE SEQUENCE [LARGE SCALE GENOMIC DNA]</scope>
    <source>
        <strain evidence="3 4">NBRC 105041</strain>
    </source>
</reference>
<dbReference type="AlphaFoldDB" id="A0A7R7DQK7"/>
<feature type="compositionally biased region" description="Basic and acidic residues" evidence="2">
    <location>
        <begin position="176"/>
        <end position="188"/>
    </location>
</feature>
<evidence type="ECO:0000313" key="3">
    <source>
        <dbReference type="EMBL" id="BCJ35702.1"/>
    </source>
</evidence>
<dbReference type="Proteomes" id="UP000611640">
    <property type="component" value="Chromosome"/>
</dbReference>
<evidence type="ECO:0000256" key="1">
    <source>
        <dbReference type="SAM" id="Coils"/>
    </source>
</evidence>
<name>A0A7R7DQK7_9ACTN</name>
<accession>A0A7R7DQK7</accession>
<sequence length="228" mass="24891">MGSNGAASGASSRVGTFEVVLWGYDRKQVDACMAQLEEQLTALYDEQRQAMALTDELHRLRSENADLRARLSGVPVVHPVGARVQQILAMAEEEATELHSTADRHLAAAREDAAAIVAAARQEATRARRDCELAMQQLRRSQQDEAEQLIARARADADRIHAEARNATGTRRRRPARADRGRAEHPPADHAPAGPARPNADGGTEPRRSRAASHDRSRPVPALRDDPA</sequence>
<dbReference type="RefSeq" id="WP_203962190.1">
    <property type="nucleotide sequence ID" value="NZ_AP023355.1"/>
</dbReference>